<accession>A0A0C3RVT5</accession>
<feature type="transmembrane region" description="Helical" evidence="2">
    <location>
        <begin position="108"/>
        <end position="125"/>
    </location>
</feature>
<proteinExistence type="predicted"/>
<feature type="compositionally biased region" description="Low complexity" evidence="1">
    <location>
        <begin position="557"/>
        <end position="570"/>
    </location>
</feature>
<keyword evidence="4" id="KW-1185">Reference proteome</keyword>
<dbReference type="OrthoDB" id="10684502at2759"/>
<sequence>MALVDLLSVSPRELFEALLAVLFGTILSQQVFRPSLLSAPRARPTYAALPPGPVPTPVLLLLDPPPLASGFPTSISIRHNQTSLLQVSPLAYEHDEFNISPQKQNLDVIVYFAVALILYLIALIITTSHRTQRRSDVPATIAAQLYQSLTGRPYSPTHWERVLSGPDTGLNWYINSPDLLFGLDASVVPDSLPPASDTPSENSSEESPKYAGYFDAERIDAFAAFLFTLGYTDLRIWAFDVTPGSQPSTSSAVTVDFRFTARSATQELMTRSILRFVPPRDVPEERKDFLLWDLGQGWVRAFEVGSFEAETLPVSQEEEQHAREGDNLAHLVVLPFFSGEDETAGAVKIDQWAVAITSPPTSTRHTPTANLEPLFVEMLFNQSSSSAKSFRRRTATAFTFDTSRNQRALVPANCAFAEEPRGRPTMRKLLAASVAPVEHETSPRMTEAPVLVADGEAMTDLDDSWSEHMADSQTLADSVSTSPPEDDDFVVVAGGDLAGTGHASGGKEAASSPVLTEGGPVSGGEAREEQPAVVEATEASPGLGESVEAADPEPSRAAATADPEAPAWDALPDRDVAPQASTATAPDVLERPAPAGGAPAVSEDAGSPPAVPPTEGLVFEDASTAQGVAHESLEELALRESAVPTTDEPLAHLPAPDARVPEPSLSLHASIGALVDAALNSVIELPAPELLSESIVDVQRELAVLEHAEPTMLKAPSQYLRVHAGNQLVDNVSSVEDLDVEEPQSALIGPVMPPSGV</sequence>
<evidence type="ECO:0000313" key="3">
    <source>
        <dbReference type="EMBL" id="KIP05496.1"/>
    </source>
</evidence>
<keyword evidence="2" id="KW-0472">Membrane</keyword>
<dbReference type="Proteomes" id="UP000053257">
    <property type="component" value="Unassembled WGS sequence"/>
</dbReference>
<reference evidence="3 4" key="1">
    <citation type="journal article" date="2014" name="PLoS Genet.">
        <title>Analysis of the Phlebiopsis gigantea genome, transcriptome and secretome provides insight into its pioneer colonization strategies of wood.</title>
        <authorList>
            <person name="Hori C."/>
            <person name="Ishida T."/>
            <person name="Igarashi K."/>
            <person name="Samejima M."/>
            <person name="Suzuki H."/>
            <person name="Master E."/>
            <person name="Ferreira P."/>
            <person name="Ruiz-Duenas F.J."/>
            <person name="Held B."/>
            <person name="Canessa P."/>
            <person name="Larrondo L.F."/>
            <person name="Schmoll M."/>
            <person name="Druzhinina I.S."/>
            <person name="Kubicek C.P."/>
            <person name="Gaskell J.A."/>
            <person name="Kersten P."/>
            <person name="St John F."/>
            <person name="Glasner J."/>
            <person name="Sabat G."/>
            <person name="Splinter BonDurant S."/>
            <person name="Syed K."/>
            <person name="Yadav J."/>
            <person name="Mgbeahuruike A.C."/>
            <person name="Kovalchuk A."/>
            <person name="Asiegbu F.O."/>
            <person name="Lackner G."/>
            <person name="Hoffmeister D."/>
            <person name="Rencoret J."/>
            <person name="Gutierrez A."/>
            <person name="Sun H."/>
            <person name="Lindquist E."/>
            <person name="Barry K."/>
            <person name="Riley R."/>
            <person name="Grigoriev I.V."/>
            <person name="Henrissat B."/>
            <person name="Kues U."/>
            <person name="Berka R.M."/>
            <person name="Martinez A.T."/>
            <person name="Covert S.F."/>
            <person name="Blanchette R.A."/>
            <person name="Cullen D."/>
        </authorList>
    </citation>
    <scope>NUCLEOTIDE SEQUENCE [LARGE SCALE GENOMIC DNA]</scope>
    <source>
        <strain evidence="3 4">11061_1 CR5-6</strain>
    </source>
</reference>
<name>A0A0C3RVT5_PHLG1</name>
<keyword evidence="2" id="KW-1133">Transmembrane helix</keyword>
<feature type="region of interest" description="Disordered" evidence="1">
    <location>
        <begin position="465"/>
        <end position="616"/>
    </location>
</feature>
<evidence type="ECO:0000256" key="1">
    <source>
        <dbReference type="SAM" id="MobiDB-lite"/>
    </source>
</evidence>
<evidence type="ECO:0000313" key="4">
    <source>
        <dbReference type="Proteomes" id="UP000053257"/>
    </source>
</evidence>
<evidence type="ECO:0000256" key="2">
    <source>
        <dbReference type="SAM" id="Phobius"/>
    </source>
</evidence>
<protein>
    <submittedName>
        <fullName evidence="3">Uncharacterized protein</fullName>
    </submittedName>
</protein>
<gene>
    <name evidence="3" type="ORF">PHLGIDRAFT_150238</name>
</gene>
<organism evidence="3 4">
    <name type="scientific">Phlebiopsis gigantea (strain 11061_1 CR5-6)</name>
    <name type="common">White-rot fungus</name>
    <name type="synonym">Peniophora gigantea</name>
    <dbReference type="NCBI Taxonomy" id="745531"/>
    <lineage>
        <taxon>Eukaryota</taxon>
        <taxon>Fungi</taxon>
        <taxon>Dikarya</taxon>
        <taxon>Basidiomycota</taxon>
        <taxon>Agaricomycotina</taxon>
        <taxon>Agaricomycetes</taxon>
        <taxon>Polyporales</taxon>
        <taxon>Phanerochaetaceae</taxon>
        <taxon>Phlebiopsis</taxon>
    </lineage>
</organism>
<feature type="transmembrane region" description="Helical" evidence="2">
    <location>
        <begin position="14"/>
        <end position="32"/>
    </location>
</feature>
<dbReference type="AlphaFoldDB" id="A0A0C3RVT5"/>
<keyword evidence="2" id="KW-0812">Transmembrane</keyword>
<dbReference type="EMBL" id="KN840542">
    <property type="protein sequence ID" value="KIP05496.1"/>
    <property type="molecule type" value="Genomic_DNA"/>
</dbReference>
<feature type="compositionally biased region" description="Polar residues" evidence="1">
    <location>
        <begin position="471"/>
        <end position="483"/>
    </location>
</feature>
<dbReference type="HOGENOM" id="CLU_368056_0_0_1"/>